<dbReference type="OrthoDB" id="3381462at2"/>
<dbReference type="EMBL" id="FONZ01000001">
    <property type="protein sequence ID" value="SFE79159.1"/>
    <property type="molecule type" value="Genomic_DNA"/>
</dbReference>
<keyword evidence="5" id="KW-1185">Reference proteome</keyword>
<feature type="transmembrane region" description="Helical" evidence="2">
    <location>
        <begin position="67"/>
        <end position="92"/>
    </location>
</feature>
<dbReference type="InterPro" id="IPR025889">
    <property type="entry name" value="GSP17M-like_dom"/>
</dbReference>
<keyword evidence="2" id="KW-0472">Membrane</keyword>
<dbReference type="Proteomes" id="UP000198520">
    <property type="component" value="Unassembled WGS sequence"/>
</dbReference>
<keyword evidence="2" id="KW-0812">Transmembrane</keyword>
<feature type="compositionally biased region" description="Pro residues" evidence="1">
    <location>
        <begin position="164"/>
        <end position="176"/>
    </location>
</feature>
<evidence type="ECO:0000313" key="5">
    <source>
        <dbReference type="Proteomes" id="UP000198520"/>
    </source>
</evidence>
<evidence type="ECO:0000259" key="3">
    <source>
        <dbReference type="Pfam" id="PF11181"/>
    </source>
</evidence>
<proteinExistence type="predicted"/>
<feature type="domain" description="General stress protein 17M-like" evidence="3">
    <location>
        <begin position="18"/>
        <end position="96"/>
    </location>
</feature>
<dbReference type="Pfam" id="PF11181">
    <property type="entry name" value="YflT"/>
    <property type="match status" value="1"/>
</dbReference>
<evidence type="ECO:0000256" key="1">
    <source>
        <dbReference type="SAM" id="MobiDB-lite"/>
    </source>
</evidence>
<dbReference type="STRING" id="285351.SAMN04488035_0536"/>
<gene>
    <name evidence="4" type="ORF">SAMN04488035_0536</name>
</gene>
<organism evidence="4 5">
    <name type="scientific">Flavimobilis marinus</name>
    <dbReference type="NCBI Taxonomy" id="285351"/>
    <lineage>
        <taxon>Bacteria</taxon>
        <taxon>Bacillati</taxon>
        <taxon>Actinomycetota</taxon>
        <taxon>Actinomycetes</taxon>
        <taxon>Micrococcales</taxon>
        <taxon>Jonesiaceae</taxon>
        <taxon>Flavimobilis</taxon>
    </lineage>
</organism>
<evidence type="ECO:0000313" key="4">
    <source>
        <dbReference type="EMBL" id="SFE79159.1"/>
    </source>
</evidence>
<reference evidence="5" key="1">
    <citation type="submission" date="2016-10" db="EMBL/GenBank/DDBJ databases">
        <authorList>
            <person name="Varghese N."/>
            <person name="Submissions S."/>
        </authorList>
    </citation>
    <scope>NUCLEOTIDE SEQUENCE [LARGE SCALE GENOMIC DNA]</scope>
    <source>
        <strain evidence="5">DSM 19083</strain>
    </source>
</reference>
<dbReference type="AlphaFoldDB" id="A0A1I2DFC6"/>
<accession>A0A1I2DFC6</accession>
<feature type="transmembrane region" description="Helical" evidence="2">
    <location>
        <begin position="98"/>
        <end position="119"/>
    </location>
</feature>
<feature type="region of interest" description="Disordered" evidence="1">
    <location>
        <begin position="160"/>
        <end position="235"/>
    </location>
</feature>
<evidence type="ECO:0000256" key="2">
    <source>
        <dbReference type="SAM" id="Phobius"/>
    </source>
</evidence>
<feature type="compositionally biased region" description="Low complexity" evidence="1">
    <location>
        <begin position="177"/>
        <end position="201"/>
    </location>
</feature>
<protein>
    <recommendedName>
        <fullName evidence="3">General stress protein 17M-like domain-containing protein</fullName>
    </recommendedName>
</protein>
<keyword evidence="2" id="KW-1133">Transmembrane helix</keyword>
<name>A0A1I2DFC6_9MICO</name>
<sequence>MPKPGRVPTMPTLPQGIEIGAFGDYAGAQRAVDHLSDKAFTVQHLTIVGEDLRMVERVTGRLTWGRVGVAGLAGGAWFGLFVGLALSLLGGVDSGGSIVAAIAMGAGFGAMFSLISYSFSRGKRDFTSSSQIVAARYVVLCAPEHAGQARRILEEANLRSTAAPRPPAGPTAPEPQPGAQSVSPAASAGPGSAASGEPSEGTPVSPPRSQYLTADGRPRYGVRADPPAPDATDGR</sequence>